<name>A0AAN7Y959_9EURO</name>
<sequence>MATTFSEDELQPISIPEAIESVQRLIGEIVRKNKTLVDYYIHPKPTPTEIEGYHPRLQVLYSRCEILAALEIPKLTILVDDAAALVSAFLLPVIDQLLNAVHGVQQIFINHYDRKLEYREPYSAVYDALECRERQLKKFQGDQMRNPQRRLPESLTPAAPSAAEQSFCRFAVAFTNHRDHGKLAHVHPEELFKEEREKLLNSDGAYLSWDCPGCAFKLRYHVANSLAANILATDDVRSHTSVPEVEYRPSFLVKCHLYQRKSEDTDDNFTQHSRRTSDTTFGNDSRRSTTWEIPKRSSTIRRQSDARNPRVSNSFFFGGAKKTKLGLTERYVPVRAKSSTSTSKYGCPFCFVVGKEYGHMDYEHGRDLAEHIAAKHHVGRAPSALMLEKYMVGLDGRCAENVRRWDLNIKSK</sequence>
<protein>
    <submittedName>
        <fullName evidence="2">Uncharacterized protein</fullName>
    </submittedName>
</protein>
<gene>
    <name evidence="2" type="ORF">LTR05_007491</name>
</gene>
<comment type="caution">
    <text evidence="2">The sequence shown here is derived from an EMBL/GenBank/DDBJ whole genome shotgun (WGS) entry which is preliminary data.</text>
</comment>
<keyword evidence="3" id="KW-1185">Reference proteome</keyword>
<evidence type="ECO:0000256" key="1">
    <source>
        <dbReference type="SAM" id="MobiDB-lite"/>
    </source>
</evidence>
<feature type="region of interest" description="Disordered" evidence="1">
    <location>
        <begin position="266"/>
        <end position="307"/>
    </location>
</feature>
<dbReference type="Proteomes" id="UP001309876">
    <property type="component" value="Unassembled WGS sequence"/>
</dbReference>
<proteinExistence type="predicted"/>
<feature type="compositionally biased region" description="Basic and acidic residues" evidence="1">
    <location>
        <begin position="284"/>
        <end position="295"/>
    </location>
</feature>
<evidence type="ECO:0000313" key="2">
    <source>
        <dbReference type="EMBL" id="KAK5082345.1"/>
    </source>
</evidence>
<accession>A0AAN7Y959</accession>
<evidence type="ECO:0000313" key="3">
    <source>
        <dbReference type="Proteomes" id="UP001309876"/>
    </source>
</evidence>
<organism evidence="2 3">
    <name type="scientific">Lithohypha guttulata</name>
    <dbReference type="NCBI Taxonomy" id="1690604"/>
    <lineage>
        <taxon>Eukaryota</taxon>
        <taxon>Fungi</taxon>
        <taxon>Dikarya</taxon>
        <taxon>Ascomycota</taxon>
        <taxon>Pezizomycotina</taxon>
        <taxon>Eurotiomycetes</taxon>
        <taxon>Chaetothyriomycetidae</taxon>
        <taxon>Chaetothyriales</taxon>
        <taxon>Trichomeriaceae</taxon>
        <taxon>Lithohypha</taxon>
    </lineage>
</organism>
<dbReference type="EMBL" id="JAVRRJ010000008">
    <property type="protein sequence ID" value="KAK5082345.1"/>
    <property type="molecule type" value="Genomic_DNA"/>
</dbReference>
<reference evidence="2 3" key="1">
    <citation type="submission" date="2023-08" db="EMBL/GenBank/DDBJ databases">
        <title>Black Yeasts Isolated from many extreme environments.</title>
        <authorList>
            <person name="Coleine C."/>
            <person name="Stajich J.E."/>
            <person name="Selbmann L."/>
        </authorList>
    </citation>
    <scope>NUCLEOTIDE SEQUENCE [LARGE SCALE GENOMIC DNA]</scope>
    <source>
        <strain evidence="2 3">CCFEE 5910</strain>
    </source>
</reference>
<dbReference type="AlphaFoldDB" id="A0AAN7Y959"/>